<comment type="similarity">
    <text evidence="1">Belongs to the leguminous lectin family.</text>
</comment>
<accession>A0AAN9HVQ9</accession>
<evidence type="ECO:0000256" key="2">
    <source>
        <dbReference type="ARBA" id="ARBA00022723"/>
    </source>
</evidence>
<evidence type="ECO:0000256" key="5">
    <source>
        <dbReference type="ARBA" id="ARBA00023211"/>
    </source>
</evidence>
<dbReference type="PIRSF" id="PIRSF002690">
    <property type="entry name" value="L-type_lectin_plant"/>
    <property type="match status" value="1"/>
</dbReference>
<evidence type="ECO:0000256" key="6">
    <source>
        <dbReference type="SAM" id="Phobius"/>
    </source>
</evidence>
<name>A0AAN9HVQ9_CROPI</name>
<feature type="transmembrane region" description="Helical" evidence="6">
    <location>
        <begin position="69"/>
        <end position="86"/>
    </location>
</feature>
<evidence type="ECO:0000256" key="4">
    <source>
        <dbReference type="ARBA" id="ARBA00022837"/>
    </source>
</evidence>
<keyword evidence="4" id="KW-0106">Calcium</keyword>
<dbReference type="PROSITE" id="PS00307">
    <property type="entry name" value="LECTIN_LEGUME_BETA"/>
    <property type="match status" value="1"/>
</dbReference>
<keyword evidence="6" id="KW-0812">Transmembrane</keyword>
<dbReference type="InterPro" id="IPR013320">
    <property type="entry name" value="ConA-like_dom_sf"/>
</dbReference>
<evidence type="ECO:0000256" key="3">
    <source>
        <dbReference type="ARBA" id="ARBA00022734"/>
    </source>
</evidence>
<organism evidence="8 9">
    <name type="scientific">Crotalaria pallida</name>
    <name type="common">Smooth rattlebox</name>
    <name type="synonym">Crotalaria striata</name>
    <dbReference type="NCBI Taxonomy" id="3830"/>
    <lineage>
        <taxon>Eukaryota</taxon>
        <taxon>Viridiplantae</taxon>
        <taxon>Streptophyta</taxon>
        <taxon>Embryophyta</taxon>
        <taxon>Tracheophyta</taxon>
        <taxon>Spermatophyta</taxon>
        <taxon>Magnoliopsida</taxon>
        <taxon>eudicotyledons</taxon>
        <taxon>Gunneridae</taxon>
        <taxon>Pentapetalae</taxon>
        <taxon>rosids</taxon>
        <taxon>fabids</taxon>
        <taxon>Fabales</taxon>
        <taxon>Fabaceae</taxon>
        <taxon>Papilionoideae</taxon>
        <taxon>50 kb inversion clade</taxon>
        <taxon>genistoids sensu lato</taxon>
        <taxon>core genistoids</taxon>
        <taxon>Crotalarieae</taxon>
        <taxon>Crotalaria</taxon>
    </lineage>
</organism>
<dbReference type="SUPFAM" id="SSF49899">
    <property type="entry name" value="Concanavalin A-like lectins/glucanases"/>
    <property type="match status" value="1"/>
</dbReference>
<protein>
    <recommendedName>
        <fullName evidence="7">Legume lectin domain-containing protein</fullName>
    </recommendedName>
</protein>
<feature type="domain" description="Legume lectin" evidence="7">
    <location>
        <begin position="32"/>
        <end position="272"/>
    </location>
</feature>
<keyword evidence="5" id="KW-0464">Manganese</keyword>
<dbReference type="PANTHER" id="PTHR32401:SF14">
    <property type="entry name" value="LECTIN 5"/>
    <property type="match status" value="1"/>
</dbReference>
<evidence type="ECO:0000259" key="7">
    <source>
        <dbReference type="Pfam" id="PF00139"/>
    </source>
</evidence>
<gene>
    <name evidence="8" type="ORF">RIF29_36404</name>
</gene>
<evidence type="ECO:0000256" key="1">
    <source>
        <dbReference type="ARBA" id="ARBA00007606"/>
    </source>
</evidence>
<keyword evidence="9" id="KW-1185">Reference proteome</keyword>
<dbReference type="InterPro" id="IPR016363">
    <property type="entry name" value="L-lectin"/>
</dbReference>
<keyword evidence="6" id="KW-0472">Membrane</keyword>
<feature type="transmembrane region" description="Helical" evidence="6">
    <location>
        <begin position="6"/>
        <end position="25"/>
    </location>
</feature>
<dbReference type="InterPro" id="IPR050258">
    <property type="entry name" value="Leguminous_Lectin"/>
</dbReference>
<keyword evidence="2" id="KW-0479">Metal-binding</keyword>
<comment type="caution">
    <text evidence="8">The sequence shown here is derived from an EMBL/GenBank/DDBJ whole genome shotgun (WGS) entry which is preliminary data.</text>
</comment>
<dbReference type="PANTHER" id="PTHR32401">
    <property type="entry name" value="CONCANAVALIN A-LIKE LECTIN FAMILY PROTEIN"/>
    <property type="match status" value="1"/>
</dbReference>
<reference evidence="8 9" key="1">
    <citation type="submission" date="2024-01" db="EMBL/GenBank/DDBJ databases">
        <title>The genomes of 5 underutilized Papilionoideae crops provide insights into root nodulation and disease resistanc.</title>
        <authorList>
            <person name="Yuan L."/>
        </authorList>
    </citation>
    <scope>NUCLEOTIDE SEQUENCE [LARGE SCALE GENOMIC DNA]</scope>
    <source>
        <strain evidence="8">ZHUSHIDOU_FW_LH</strain>
        <tissue evidence="8">Leaf</tissue>
    </source>
</reference>
<dbReference type="InterPro" id="IPR019825">
    <property type="entry name" value="Lectin_legB_Mn/Ca_BS"/>
</dbReference>
<evidence type="ECO:0000313" key="9">
    <source>
        <dbReference type="Proteomes" id="UP001372338"/>
    </source>
</evidence>
<keyword evidence="6" id="KW-1133">Transmembrane helix</keyword>
<dbReference type="EMBL" id="JAYWIO010000007">
    <property type="protein sequence ID" value="KAK7252458.1"/>
    <property type="molecule type" value="Genomic_DNA"/>
</dbReference>
<dbReference type="InterPro" id="IPR001220">
    <property type="entry name" value="Legume_lectin_dom"/>
</dbReference>
<dbReference type="GO" id="GO:0046872">
    <property type="term" value="F:metal ion binding"/>
    <property type="evidence" value="ECO:0007669"/>
    <property type="project" value="UniProtKB-KW"/>
</dbReference>
<keyword evidence="3" id="KW-0430">Lectin</keyword>
<dbReference type="AlphaFoldDB" id="A0AAN9HVQ9"/>
<sequence>MANAISIIPSSLMIFIFFLLSITNVKSDVRFFNFSSFEPGMKTIGLSLDANITTEGILQLTKKDQFGKPLPYGVGLAGYFGIVYLWDKQSGRVADFTTEFTFVVNPKGPGLHGDGFTFFLSSVDFILPVENSTGGFLGLFNEETAFNPSLNKVVAVEFDSFANEWDPNFPVLQSPHIGINVNSIRSVATAPWPSETQPQGAIAKARISYSFYSKQLSVFLSYPYSPVKAETTLSFPVNFTAVLSQQVLIGFSASTGELVETHDILSWSFDASNP</sequence>
<dbReference type="Proteomes" id="UP001372338">
    <property type="component" value="Unassembled WGS sequence"/>
</dbReference>
<evidence type="ECO:0000313" key="8">
    <source>
        <dbReference type="EMBL" id="KAK7252458.1"/>
    </source>
</evidence>
<dbReference type="CDD" id="cd06899">
    <property type="entry name" value="lectin_legume_LecRK_Arcelin_ConA"/>
    <property type="match status" value="1"/>
</dbReference>
<dbReference type="Gene3D" id="2.60.120.200">
    <property type="match status" value="1"/>
</dbReference>
<proteinExistence type="inferred from homology"/>
<dbReference type="Pfam" id="PF00139">
    <property type="entry name" value="Lectin_legB"/>
    <property type="match status" value="1"/>
</dbReference>
<dbReference type="GO" id="GO:0030246">
    <property type="term" value="F:carbohydrate binding"/>
    <property type="evidence" value="ECO:0007669"/>
    <property type="project" value="UniProtKB-KW"/>
</dbReference>